<sequence length="60" mass="6909">MFTNLPYPLLFDGDEKNGLRLFLVSIFETFQQILIYIGCLDTIEIRFISCAFPIKAAANY</sequence>
<reference evidence="1 2" key="2">
    <citation type="journal article" date="2016" name="Genome Announc.">
        <title>Genome Sequence of a Gram-Positive Diazotroph, Paenibacillus durus Type Strain ATCC 35681.</title>
        <authorList>
            <person name="Halim M.A."/>
            <person name="Rahman A.Y."/>
            <person name="Sim K.S."/>
            <person name="Yam H.C."/>
            <person name="Rahim A.A."/>
            <person name="Ghazali A.H."/>
            <person name="Najimudin N."/>
        </authorList>
    </citation>
    <scope>NUCLEOTIDE SEQUENCE [LARGE SCALE GENOMIC DNA]</scope>
    <source>
        <strain evidence="1 2">ATCC 35681</strain>
    </source>
</reference>
<organism evidence="1 2">
    <name type="scientific">Paenibacillus durus ATCC 35681</name>
    <dbReference type="NCBI Taxonomy" id="1333534"/>
    <lineage>
        <taxon>Bacteria</taxon>
        <taxon>Bacillati</taxon>
        <taxon>Bacillota</taxon>
        <taxon>Bacilli</taxon>
        <taxon>Bacillales</taxon>
        <taxon>Paenibacillaceae</taxon>
        <taxon>Paenibacillus</taxon>
    </lineage>
</organism>
<dbReference type="Proteomes" id="UP000034189">
    <property type="component" value="Chromosome"/>
</dbReference>
<dbReference type="PATRIC" id="fig|1333534.5.peg.4117"/>
<dbReference type="EMBL" id="CP011114">
    <property type="protein sequence ID" value="AKG36331.1"/>
    <property type="molecule type" value="Genomic_DNA"/>
</dbReference>
<name>A0A0F7CJP3_PAEDU</name>
<accession>A0A0F7CJP3</accession>
<reference evidence="1 2" key="1">
    <citation type="submission" date="2015-03" db="EMBL/GenBank/DDBJ databases">
        <authorList>
            <person name="Abdul Halim M."/>
        </authorList>
    </citation>
    <scope>NUCLEOTIDE SEQUENCE [LARGE SCALE GENOMIC DNA]</scope>
    <source>
        <strain evidence="1 2">ATCC 35681</strain>
    </source>
</reference>
<evidence type="ECO:0000313" key="1">
    <source>
        <dbReference type="EMBL" id="AKG36331.1"/>
    </source>
</evidence>
<evidence type="ECO:0000313" key="2">
    <source>
        <dbReference type="Proteomes" id="UP000034189"/>
    </source>
</evidence>
<dbReference type="HOGENOM" id="CLU_2937228_0_0_9"/>
<gene>
    <name evidence="1" type="ORF">VK70_18650</name>
</gene>
<dbReference type="AlphaFoldDB" id="A0A0F7CJP3"/>
<proteinExistence type="predicted"/>
<protein>
    <submittedName>
        <fullName evidence="1">Uncharacterized protein</fullName>
    </submittedName>
</protein>